<keyword evidence="5" id="KW-0560">Oxidoreductase</keyword>
<dbReference type="PANTHER" id="PTHR42973:SF39">
    <property type="entry name" value="FAD-BINDING PCMH-TYPE DOMAIN-CONTAINING PROTEIN"/>
    <property type="match status" value="1"/>
</dbReference>
<evidence type="ECO:0000256" key="1">
    <source>
        <dbReference type="ARBA" id="ARBA00001974"/>
    </source>
</evidence>
<dbReference type="InterPro" id="IPR006093">
    <property type="entry name" value="Oxy_OxRdtase_FAD_BS"/>
</dbReference>
<dbReference type="InterPro" id="IPR016166">
    <property type="entry name" value="FAD-bd_PCMH"/>
</dbReference>
<evidence type="ECO:0000313" key="9">
    <source>
        <dbReference type="Proteomes" id="UP000186919"/>
    </source>
</evidence>
<dbReference type="InterPro" id="IPR016169">
    <property type="entry name" value="FAD-bd_PCMH_sub2"/>
</dbReference>
<sequence>MDPRSRTARASVLISRRAALRAGAMLALASTSVSGCVPDSPVDAPSDPGWEALRRSLSGTLVLRGEAAMDDSARAFNPLFDVNRPGAVAFCASEQDVARCVEFAAGARLPIAARSGGHSYAGYCVPDAGLVVDLGRMAGVTVAGTRAVIGAGARLIDVYAGVAGAGRMLAGGSCPTVGIAGLTLGGGVGVLTRKLGLTCDQLVSARVVTGDGKARVLSKDSEPDLFWAIRGVGGGNFCIATEFTFETAETAELTVFTLDYAPGNMAAIMRRWLAFMAGAPDGLWTTLQAIGGAVPHCRIVGCVLQEENPRKLAEDLRVSIGATVTDRFVADMAFLEAMKFMGGCSTLTVAQCHPSWTGAPEGQLRREAFVASSRMIPDAAADTARIEALLTDKAGLTFICDSLGGAASRIPSDATAFPHRQAAASVQIYHGVGGDAAMAYERVNEARDRLGEICGPAAYVNYIDPRLPGWAAAYYGENLARLRAIAASYDPNGVFGFAQAVRP</sequence>
<dbReference type="EMBL" id="LQYE01000027">
    <property type="protein sequence ID" value="OAT68244.1"/>
    <property type="molecule type" value="Genomic_DNA"/>
</dbReference>
<dbReference type="InterPro" id="IPR016167">
    <property type="entry name" value="FAD-bd_PCMH_sub1"/>
</dbReference>
<dbReference type="Proteomes" id="UP000186919">
    <property type="component" value="Unassembled WGS sequence"/>
</dbReference>
<dbReference type="SUPFAM" id="SSF56176">
    <property type="entry name" value="FAD-binding/transporter-associated domain-like"/>
    <property type="match status" value="1"/>
</dbReference>
<dbReference type="Gene3D" id="3.30.465.10">
    <property type="match status" value="1"/>
</dbReference>
<dbReference type="InterPro" id="IPR012951">
    <property type="entry name" value="BBE"/>
</dbReference>
<dbReference type="PROSITE" id="PS00862">
    <property type="entry name" value="OX2_COVAL_FAD"/>
    <property type="match status" value="1"/>
</dbReference>
<dbReference type="Pfam" id="PF01565">
    <property type="entry name" value="FAD_binding_4"/>
    <property type="match status" value="1"/>
</dbReference>
<dbReference type="Gene3D" id="3.40.462.20">
    <property type="match status" value="1"/>
</dbReference>
<evidence type="ECO:0000256" key="2">
    <source>
        <dbReference type="ARBA" id="ARBA00005466"/>
    </source>
</evidence>
<name>A0A179V931_9MYCO</name>
<dbReference type="RefSeq" id="WP_064631271.1">
    <property type="nucleotide sequence ID" value="NZ_LQYE01000027.1"/>
</dbReference>
<accession>A0A179V931</accession>
<dbReference type="PROSITE" id="PS51387">
    <property type="entry name" value="FAD_PCMH"/>
    <property type="match status" value="1"/>
</dbReference>
<comment type="similarity">
    <text evidence="2">Belongs to the oxygen-dependent FAD-linked oxidoreductase family.</text>
</comment>
<dbReference type="InterPro" id="IPR006311">
    <property type="entry name" value="TAT_signal"/>
</dbReference>
<dbReference type="PANTHER" id="PTHR42973">
    <property type="entry name" value="BINDING OXIDOREDUCTASE, PUTATIVE (AFU_ORTHOLOGUE AFUA_1G17690)-RELATED"/>
    <property type="match status" value="1"/>
</dbReference>
<protein>
    <submittedName>
        <fullName evidence="8">FAD-linked oxidoreductase ygaK</fullName>
    </submittedName>
</protein>
<reference evidence="8 9" key="1">
    <citation type="submission" date="2016-01" db="EMBL/GenBank/DDBJ databases">
        <title>Mycobacterium immunogenum strain CD11_6 genome sequencing and assembly.</title>
        <authorList>
            <person name="Kaur G."/>
            <person name="Nair G.R."/>
            <person name="Mayilraj S."/>
        </authorList>
    </citation>
    <scope>NUCLEOTIDE SEQUENCE [LARGE SCALE GENOMIC DNA]</scope>
    <source>
        <strain evidence="8 9">CD11-6</strain>
    </source>
</reference>
<dbReference type="InterPro" id="IPR006094">
    <property type="entry name" value="Oxid_FAD_bind_N"/>
</dbReference>
<evidence type="ECO:0000256" key="3">
    <source>
        <dbReference type="ARBA" id="ARBA00022630"/>
    </source>
</evidence>
<dbReference type="GO" id="GO:0071949">
    <property type="term" value="F:FAD binding"/>
    <property type="evidence" value="ECO:0007669"/>
    <property type="project" value="InterPro"/>
</dbReference>
<proteinExistence type="inferred from homology"/>
<keyword evidence="6" id="KW-0732">Signal</keyword>
<dbReference type="GO" id="GO:0016491">
    <property type="term" value="F:oxidoreductase activity"/>
    <property type="evidence" value="ECO:0007669"/>
    <property type="project" value="UniProtKB-KW"/>
</dbReference>
<comment type="caution">
    <text evidence="8">The sequence shown here is derived from an EMBL/GenBank/DDBJ whole genome shotgun (WGS) entry which is preliminary data.</text>
</comment>
<dbReference type="Gene3D" id="3.30.43.10">
    <property type="entry name" value="Uridine Diphospho-n-acetylenolpyruvylglucosamine Reductase, domain 2"/>
    <property type="match status" value="1"/>
</dbReference>
<dbReference type="InterPro" id="IPR036318">
    <property type="entry name" value="FAD-bd_PCMH-like_sf"/>
</dbReference>
<dbReference type="AlphaFoldDB" id="A0A179V931"/>
<evidence type="ECO:0000256" key="4">
    <source>
        <dbReference type="ARBA" id="ARBA00022827"/>
    </source>
</evidence>
<evidence type="ECO:0000259" key="7">
    <source>
        <dbReference type="PROSITE" id="PS51387"/>
    </source>
</evidence>
<dbReference type="Pfam" id="PF08031">
    <property type="entry name" value="BBE"/>
    <property type="match status" value="1"/>
</dbReference>
<dbReference type="PROSITE" id="PS51318">
    <property type="entry name" value="TAT"/>
    <property type="match status" value="1"/>
</dbReference>
<comment type="cofactor">
    <cofactor evidence="1">
        <name>FAD</name>
        <dbReference type="ChEBI" id="CHEBI:57692"/>
    </cofactor>
</comment>
<dbReference type="InterPro" id="IPR050416">
    <property type="entry name" value="FAD-linked_Oxidoreductase"/>
</dbReference>
<gene>
    <name evidence="8" type="ORF">AWB85_09315</name>
</gene>
<evidence type="ECO:0000313" key="8">
    <source>
        <dbReference type="EMBL" id="OAT68244.1"/>
    </source>
</evidence>
<organism evidence="8 9">
    <name type="scientific">Mycobacteroides immunogenum</name>
    <dbReference type="NCBI Taxonomy" id="83262"/>
    <lineage>
        <taxon>Bacteria</taxon>
        <taxon>Bacillati</taxon>
        <taxon>Actinomycetota</taxon>
        <taxon>Actinomycetes</taxon>
        <taxon>Mycobacteriales</taxon>
        <taxon>Mycobacteriaceae</taxon>
        <taxon>Mycobacteroides</taxon>
    </lineage>
</organism>
<evidence type="ECO:0000256" key="6">
    <source>
        <dbReference type="SAM" id="SignalP"/>
    </source>
</evidence>
<keyword evidence="3" id="KW-0285">Flavoprotein</keyword>
<feature type="domain" description="FAD-binding PCMH-type" evidence="7">
    <location>
        <begin position="80"/>
        <end position="250"/>
    </location>
</feature>
<feature type="signal peptide" evidence="6">
    <location>
        <begin position="1"/>
        <end position="35"/>
    </location>
</feature>
<evidence type="ECO:0000256" key="5">
    <source>
        <dbReference type="ARBA" id="ARBA00023002"/>
    </source>
</evidence>
<keyword evidence="4" id="KW-0274">FAD</keyword>
<feature type="chain" id="PRO_5038513551" evidence="6">
    <location>
        <begin position="36"/>
        <end position="503"/>
    </location>
</feature>